<sequence length="375" mass="38504">MRVGEGGAASKRPRIGTRVVLVVVWLVVAGFAASAVVSASVLRLAELDHDLWIPAGHTLVHGLDAETAPEVLAAVGRELPGVPVARIDRVDEQALERKERWFHYAKTGEGCATDPCDNDQWLFEEILVADPEEALLLVGDEPEVAAALAAGKAVVYVPGVVRGGVARFEFGRWDERDHPVVLRTFDLPAVHAAPALDGVPTVILPRRTAAATGLEVGPAMLLTDVPLDETRAERLDGVVAGLTGSRVRSHTQAAFDGSGTAPSPLVPGVVVAVLVLGAVLPAERSAGRAAFVSLLGCGTGLLTGIPAGAAAAVLATRPSSPGYTSSGPLVDVPWLLLLGGAAAVSLAAASGAALLFRGRGGPPESRGRTLNAEGP</sequence>
<feature type="transmembrane region" description="Helical" evidence="1">
    <location>
        <begin position="289"/>
        <end position="314"/>
    </location>
</feature>
<dbReference type="Proteomes" id="UP001500665">
    <property type="component" value="Unassembled WGS sequence"/>
</dbReference>
<dbReference type="EMBL" id="BAAAHH010000042">
    <property type="protein sequence ID" value="GAA0966240.1"/>
    <property type="molecule type" value="Genomic_DNA"/>
</dbReference>
<evidence type="ECO:0000256" key="1">
    <source>
        <dbReference type="SAM" id="Phobius"/>
    </source>
</evidence>
<dbReference type="RefSeq" id="WP_344245960.1">
    <property type="nucleotide sequence ID" value="NZ_BAAAHH010000042.1"/>
</dbReference>
<accession>A0ABP4CCU9</accession>
<feature type="transmembrane region" description="Helical" evidence="1">
    <location>
        <begin position="334"/>
        <end position="356"/>
    </location>
</feature>
<feature type="transmembrane region" description="Helical" evidence="1">
    <location>
        <begin position="265"/>
        <end position="282"/>
    </location>
</feature>
<name>A0ABP4CCU9_9ACTN</name>
<protein>
    <submittedName>
        <fullName evidence="2">Uncharacterized protein</fullName>
    </submittedName>
</protein>
<organism evidence="2 3">
    <name type="scientific">Actinocorallia libanotica</name>
    <dbReference type="NCBI Taxonomy" id="46162"/>
    <lineage>
        <taxon>Bacteria</taxon>
        <taxon>Bacillati</taxon>
        <taxon>Actinomycetota</taxon>
        <taxon>Actinomycetes</taxon>
        <taxon>Streptosporangiales</taxon>
        <taxon>Thermomonosporaceae</taxon>
        <taxon>Actinocorallia</taxon>
    </lineage>
</organism>
<evidence type="ECO:0000313" key="3">
    <source>
        <dbReference type="Proteomes" id="UP001500665"/>
    </source>
</evidence>
<keyword evidence="1" id="KW-0812">Transmembrane</keyword>
<evidence type="ECO:0000313" key="2">
    <source>
        <dbReference type="EMBL" id="GAA0966240.1"/>
    </source>
</evidence>
<keyword evidence="1" id="KW-0472">Membrane</keyword>
<keyword evidence="1" id="KW-1133">Transmembrane helix</keyword>
<gene>
    <name evidence="2" type="ORF">GCM10009550_68130</name>
</gene>
<proteinExistence type="predicted"/>
<keyword evidence="3" id="KW-1185">Reference proteome</keyword>
<reference evidence="3" key="1">
    <citation type="journal article" date="2019" name="Int. J. Syst. Evol. Microbiol.">
        <title>The Global Catalogue of Microorganisms (GCM) 10K type strain sequencing project: providing services to taxonomists for standard genome sequencing and annotation.</title>
        <authorList>
            <consortium name="The Broad Institute Genomics Platform"/>
            <consortium name="The Broad Institute Genome Sequencing Center for Infectious Disease"/>
            <person name="Wu L."/>
            <person name="Ma J."/>
        </authorList>
    </citation>
    <scope>NUCLEOTIDE SEQUENCE [LARGE SCALE GENOMIC DNA]</scope>
    <source>
        <strain evidence="3">JCM 10696</strain>
    </source>
</reference>
<comment type="caution">
    <text evidence="2">The sequence shown here is derived from an EMBL/GenBank/DDBJ whole genome shotgun (WGS) entry which is preliminary data.</text>
</comment>